<gene>
    <name evidence="3" type="ORF">CXU22_03910</name>
</gene>
<proteinExistence type="predicted"/>
<dbReference type="OrthoDB" id="198991at2"/>
<dbReference type="AlphaFoldDB" id="A0A2N8HF89"/>
<dbReference type="Proteomes" id="UP000236000">
    <property type="component" value="Unassembled WGS sequence"/>
</dbReference>
<keyword evidence="2" id="KW-0732">Signal</keyword>
<keyword evidence="1" id="KW-0175">Coiled coil</keyword>
<organism evidence="3 4">
    <name type="scientific">Akkermansia muciniphila</name>
    <dbReference type="NCBI Taxonomy" id="239935"/>
    <lineage>
        <taxon>Bacteria</taxon>
        <taxon>Pseudomonadati</taxon>
        <taxon>Verrucomicrobiota</taxon>
        <taxon>Verrucomicrobiia</taxon>
        <taxon>Verrucomicrobiales</taxon>
        <taxon>Akkermansiaceae</taxon>
        <taxon>Akkermansia</taxon>
    </lineage>
</organism>
<feature type="chain" id="PRO_5014620947" description="HlyD family efflux transporter periplasmic adaptor subunit" evidence="2">
    <location>
        <begin position="24"/>
        <end position="394"/>
    </location>
</feature>
<sequence>MKRISLTTAGLLAALIMGVPAMADSIAPGILLPKKNTKSISFSPQGTSDIFLLGIMSQGSSVKKGESVAQADFRILDRSIEDYERTIKSKNLEVLKLRYALDQQKERSAMALQKYQTALTRTEEDQKDFLEKRKARMLAEEEERVNRALRHMSYKQEELNQLTKMYKDDQVAEETEEIILKRLKNELGESEFAVQGAKLVAELAKLRNIHRLGEDYATAVREKQTDLAEAKKQADFDLEQKKIALTEAEVSLRRLQDKYNELKADREMAAFKAPESGILLYGGYVADKWVAIPVAEKLKPGGKLEAFDKIATIVPPDSELIVQATLPDSTATPKVGEPVIIKVTNMQIPGVITEASPIPGADGKRRIIITPKVPASQIFAPGLPVQVTIKDQQA</sequence>
<evidence type="ECO:0000313" key="4">
    <source>
        <dbReference type="Proteomes" id="UP000236000"/>
    </source>
</evidence>
<protein>
    <recommendedName>
        <fullName evidence="5">HlyD family efflux transporter periplasmic adaptor subunit</fullName>
    </recommendedName>
</protein>
<accession>A0A2N8HF89</accession>
<name>A0A2N8HF89_9BACT</name>
<evidence type="ECO:0000256" key="2">
    <source>
        <dbReference type="SAM" id="SignalP"/>
    </source>
</evidence>
<dbReference type="EMBL" id="PJKA01000006">
    <property type="protein sequence ID" value="PNC18947.1"/>
    <property type="molecule type" value="Genomic_DNA"/>
</dbReference>
<evidence type="ECO:0000256" key="1">
    <source>
        <dbReference type="SAM" id="Coils"/>
    </source>
</evidence>
<evidence type="ECO:0000313" key="3">
    <source>
        <dbReference type="EMBL" id="PNC18947.1"/>
    </source>
</evidence>
<reference evidence="3 4" key="1">
    <citation type="journal article" date="2017" name="BMC Genomics">
        <title>Genome sequencing of 39 Akkermansia muciniphila isolates reveals its population structure, genomic and functional diverisity, and global distribution in mammalian gut microbiotas.</title>
        <authorList>
            <person name="Guo X."/>
            <person name="Li S."/>
            <person name="Zhang J."/>
            <person name="Wu F."/>
            <person name="Li X."/>
            <person name="Wu D."/>
            <person name="Zhang M."/>
            <person name="Ou Z."/>
            <person name="Jie Z."/>
            <person name="Yan Q."/>
            <person name="Li P."/>
            <person name="Yi J."/>
            <person name="Peng Y."/>
        </authorList>
    </citation>
    <scope>NUCLEOTIDE SEQUENCE [LARGE SCALE GENOMIC DNA]</scope>
    <source>
        <strain evidence="3 4">GP24</strain>
    </source>
</reference>
<feature type="signal peptide" evidence="2">
    <location>
        <begin position="1"/>
        <end position="23"/>
    </location>
</feature>
<evidence type="ECO:0008006" key="5">
    <source>
        <dbReference type="Google" id="ProtNLM"/>
    </source>
</evidence>
<comment type="caution">
    <text evidence="3">The sequence shown here is derived from an EMBL/GenBank/DDBJ whole genome shotgun (WGS) entry which is preliminary data.</text>
</comment>
<feature type="coiled-coil region" evidence="1">
    <location>
        <begin position="238"/>
        <end position="272"/>
    </location>
</feature>
<dbReference type="RefSeq" id="WP_102712749.1">
    <property type="nucleotide sequence ID" value="NZ_PJKA01000006.1"/>
</dbReference>